<proteinExistence type="predicted"/>
<sequence length="34" mass="4191">MAVELTFWYLNEFEGVSKIGIKERRRSTEKRRPY</sequence>
<keyword evidence="2" id="KW-1185">Reference proteome</keyword>
<accession>A0A8G2BY57</accession>
<dbReference type="EMBL" id="FNVS01000017">
    <property type="protein sequence ID" value="SEG14979.1"/>
    <property type="molecule type" value="Genomic_DNA"/>
</dbReference>
<name>A0A8G2BY57_9BACT</name>
<organism evidence="1 2">
    <name type="scientific">Parabacteroides chinchillae</name>
    <dbReference type="NCBI Taxonomy" id="871327"/>
    <lineage>
        <taxon>Bacteria</taxon>
        <taxon>Pseudomonadati</taxon>
        <taxon>Bacteroidota</taxon>
        <taxon>Bacteroidia</taxon>
        <taxon>Bacteroidales</taxon>
        <taxon>Tannerellaceae</taxon>
        <taxon>Parabacteroides</taxon>
    </lineage>
</organism>
<evidence type="ECO:0000313" key="2">
    <source>
        <dbReference type="Proteomes" id="UP000236725"/>
    </source>
</evidence>
<dbReference type="AlphaFoldDB" id="A0A8G2BY57"/>
<gene>
    <name evidence="1" type="ORF">SAMN05444001_1173</name>
</gene>
<dbReference type="Proteomes" id="UP000236725">
    <property type="component" value="Unassembled WGS sequence"/>
</dbReference>
<comment type="caution">
    <text evidence="1">The sequence shown here is derived from an EMBL/GenBank/DDBJ whole genome shotgun (WGS) entry which is preliminary data.</text>
</comment>
<reference evidence="1 2" key="1">
    <citation type="submission" date="2016-10" db="EMBL/GenBank/DDBJ databases">
        <authorList>
            <person name="Varghese N."/>
            <person name="Submissions S."/>
        </authorList>
    </citation>
    <scope>NUCLEOTIDE SEQUENCE [LARGE SCALE GENOMIC DNA]</scope>
    <source>
        <strain evidence="1 2">DSM 29073</strain>
    </source>
</reference>
<protein>
    <submittedName>
        <fullName evidence="1">Uncharacterized protein</fullName>
    </submittedName>
</protein>
<evidence type="ECO:0000313" key="1">
    <source>
        <dbReference type="EMBL" id="SEG14979.1"/>
    </source>
</evidence>